<evidence type="ECO:0000313" key="6">
    <source>
        <dbReference type="EMBL" id="OGZ63592.1"/>
    </source>
</evidence>
<accession>A0A1G2HM61</accession>
<organism evidence="6 7">
    <name type="scientific">Candidatus Staskawiczbacteria bacterium RIFCSPHIGHO2_01_FULL_39_25</name>
    <dbReference type="NCBI Taxonomy" id="1802202"/>
    <lineage>
        <taxon>Bacteria</taxon>
        <taxon>Candidatus Staskawicziibacteriota</taxon>
    </lineage>
</organism>
<evidence type="ECO:0000256" key="1">
    <source>
        <dbReference type="ARBA" id="ARBA00003416"/>
    </source>
</evidence>
<feature type="transmembrane region" description="Helical" evidence="5">
    <location>
        <begin position="6"/>
        <end position="25"/>
    </location>
</feature>
<dbReference type="Pfam" id="PF02646">
    <property type="entry name" value="RmuC"/>
    <property type="match status" value="1"/>
</dbReference>
<evidence type="ECO:0000256" key="4">
    <source>
        <dbReference type="ARBA" id="ARBA00023172"/>
    </source>
</evidence>
<dbReference type="EMBL" id="MHOO01000012">
    <property type="protein sequence ID" value="OGZ63592.1"/>
    <property type="molecule type" value="Genomic_DNA"/>
</dbReference>
<keyword evidence="4" id="KW-0233">DNA recombination</keyword>
<keyword evidence="3" id="KW-0175">Coiled coil</keyword>
<comment type="caution">
    <text evidence="6">The sequence shown here is derived from an EMBL/GenBank/DDBJ whole genome shotgun (WGS) entry which is preliminary data.</text>
</comment>
<comment type="function">
    <text evidence="1">Involved in DNA recombination.</text>
</comment>
<evidence type="ECO:0000256" key="5">
    <source>
        <dbReference type="SAM" id="Phobius"/>
    </source>
</evidence>
<evidence type="ECO:0000313" key="7">
    <source>
        <dbReference type="Proteomes" id="UP000176855"/>
    </source>
</evidence>
<name>A0A1G2HM61_9BACT</name>
<keyword evidence="5" id="KW-0472">Membrane</keyword>
<dbReference type="PANTHER" id="PTHR30563:SF0">
    <property type="entry name" value="DNA RECOMBINATION PROTEIN RMUC"/>
    <property type="match status" value="1"/>
</dbReference>
<dbReference type="AlphaFoldDB" id="A0A1G2HM61"/>
<evidence type="ECO:0000256" key="2">
    <source>
        <dbReference type="ARBA" id="ARBA00009840"/>
    </source>
</evidence>
<dbReference type="Proteomes" id="UP000176855">
    <property type="component" value="Unassembled WGS sequence"/>
</dbReference>
<protein>
    <recommendedName>
        <fullName evidence="8">DNA recombination protein RmuC</fullName>
    </recommendedName>
</protein>
<comment type="similarity">
    <text evidence="2">Belongs to the RmuC family.</text>
</comment>
<dbReference type="STRING" id="1802202.A2730_03525"/>
<keyword evidence="5" id="KW-1133">Transmembrane helix</keyword>
<dbReference type="GO" id="GO:0006310">
    <property type="term" value="P:DNA recombination"/>
    <property type="evidence" value="ECO:0007669"/>
    <property type="project" value="UniProtKB-KW"/>
</dbReference>
<evidence type="ECO:0008006" key="8">
    <source>
        <dbReference type="Google" id="ProtNLM"/>
    </source>
</evidence>
<gene>
    <name evidence="6" type="ORF">A2730_03525</name>
</gene>
<dbReference type="InterPro" id="IPR003798">
    <property type="entry name" value="DNA_recombination_RmuC"/>
</dbReference>
<proteinExistence type="inferred from homology"/>
<sequence>MELLYIIFFGLVIFGMAIVIFLLLLKKHSKEDNPLLMLQQQINHISQVLDTRLFESNKNQQFQFNQSAKIIGDVRERLAKLDETNRQVVSFADQLKGLQDILKNPKQRGVLGEYYLETVLKNVLPPSSYQMQYSFKDGTMVDAVVFIDKSIIPVDSKFSLENYNRMVEARDPNEKKRWETAFINDLKLRIDETAKYVKPEEKTMDFAFMFIPSEAVYYDLLINKVGAITEDTNNLVYYAGKKKVVVVSPTSFLAYLQTVLQGLRNQKISEQAQTIIKEVERLGKHLFAYSEFMRRMGDHLGSTVSSFNKARSEFLKVDKDVVKITDGELKIKIDEVSAQIVDE</sequence>
<dbReference type="PANTHER" id="PTHR30563">
    <property type="entry name" value="DNA RECOMBINATION PROTEIN RMUC"/>
    <property type="match status" value="1"/>
</dbReference>
<evidence type="ECO:0000256" key="3">
    <source>
        <dbReference type="ARBA" id="ARBA00023054"/>
    </source>
</evidence>
<keyword evidence="5" id="KW-0812">Transmembrane</keyword>
<reference evidence="6 7" key="1">
    <citation type="journal article" date="2016" name="Nat. Commun.">
        <title>Thousands of microbial genomes shed light on interconnected biogeochemical processes in an aquifer system.</title>
        <authorList>
            <person name="Anantharaman K."/>
            <person name="Brown C.T."/>
            <person name="Hug L.A."/>
            <person name="Sharon I."/>
            <person name="Castelle C.J."/>
            <person name="Probst A.J."/>
            <person name="Thomas B.C."/>
            <person name="Singh A."/>
            <person name="Wilkins M.J."/>
            <person name="Karaoz U."/>
            <person name="Brodie E.L."/>
            <person name="Williams K.H."/>
            <person name="Hubbard S.S."/>
            <person name="Banfield J.F."/>
        </authorList>
    </citation>
    <scope>NUCLEOTIDE SEQUENCE [LARGE SCALE GENOMIC DNA]</scope>
</reference>